<dbReference type="Gene3D" id="3.90.380.10">
    <property type="entry name" value="Naphthalene 1,2-dioxygenase Alpha Subunit, Chain A, domain 1"/>
    <property type="match status" value="2"/>
</dbReference>
<protein>
    <submittedName>
        <fullName evidence="8">Anthranilate 1,2-dioxygenase large subunit</fullName>
        <ecNumber evidence="8">1.14.12.1</ecNumber>
    </submittedName>
</protein>
<dbReference type="SUPFAM" id="SSF50022">
    <property type="entry name" value="ISP domain"/>
    <property type="match status" value="1"/>
</dbReference>
<evidence type="ECO:0000256" key="1">
    <source>
        <dbReference type="ARBA" id="ARBA00001962"/>
    </source>
</evidence>
<keyword evidence="6" id="KW-0411">Iron-sulfur</keyword>
<proteinExistence type="predicted"/>
<dbReference type="Gene3D" id="2.102.10.10">
    <property type="entry name" value="Rieske [2Fe-2S] iron-sulphur domain"/>
    <property type="match status" value="1"/>
</dbReference>
<evidence type="ECO:0000259" key="7">
    <source>
        <dbReference type="PROSITE" id="PS51296"/>
    </source>
</evidence>
<dbReference type="PROSITE" id="PS51296">
    <property type="entry name" value="RIESKE"/>
    <property type="match status" value="1"/>
</dbReference>
<dbReference type="GO" id="GO:0005506">
    <property type="term" value="F:iron ion binding"/>
    <property type="evidence" value="ECO:0007669"/>
    <property type="project" value="InterPro"/>
</dbReference>
<feature type="domain" description="Rieske" evidence="7">
    <location>
        <begin position="51"/>
        <end position="157"/>
    </location>
</feature>
<organism evidence="8 9">
    <name type="scientific">Roseovarius albus</name>
    <dbReference type="NCBI Taxonomy" id="1247867"/>
    <lineage>
        <taxon>Bacteria</taxon>
        <taxon>Pseudomonadati</taxon>
        <taxon>Pseudomonadota</taxon>
        <taxon>Alphaproteobacteria</taxon>
        <taxon>Rhodobacterales</taxon>
        <taxon>Roseobacteraceae</taxon>
        <taxon>Roseovarius</taxon>
    </lineage>
</organism>
<dbReference type="OrthoDB" id="7456916at2"/>
<reference evidence="8 9" key="1">
    <citation type="submission" date="2017-03" db="EMBL/GenBank/DDBJ databases">
        <authorList>
            <person name="Afonso C.L."/>
            <person name="Miller P.J."/>
            <person name="Scott M.A."/>
            <person name="Spackman E."/>
            <person name="Goraichik I."/>
            <person name="Dimitrov K.M."/>
            <person name="Suarez D.L."/>
            <person name="Swayne D.E."/>
        </authorList>
    </citation>
    <scope>NUCLEOTIDE SEQUENCE [LARGE SCALE GENOMIC DNA]</scope>
    <source>
        <strain evidence="8 9">CECT 7450</strain>
    </source>
</reference>
<evidence type="ECO:0000313" key="8">
    <source>
        <dbReference type="EMBL" id="SLN58107.1"/>
    </source>
</evidence>
<keyword evidence="5" id="KW-0408">Iron</keyword>
<dbReference type="InterPro" id="IPR015879">
    <property type="entry name" value="Ring_hydroxy_dOase_asu_C_dom"/>
</dbReference>
<keyword evidence="3" id="KW-0479">Metal-binding</keyword>
<dbReference type="InterPro" id="IPR017941">
    <property type="entry name" value="Rieske_2Fe-2S"/>
</dbReference>
<dbReference type="EC" id="1.14.12.1" evidence="8"/>
<dbReference type="GO" id="GO:0051537">
    <property type="term" value="F:2 iron, 2 sulfur cluster binding"/>
    <property type="evidence" value="ECO:0007669"/>
    <property type="project" value="UniProtKB-KW"/>
</dbReference>
<dbReference type="PRINTS" id="PR00090">
    <property type="entry name" value="RNGDIOXGNASE"/>
</dbReference>
<dbReference type="GO" id="GO:0018618">
    <property type="term" value="F:anthranilate 1,2-dioxygenase (deaminating, decarboxylating) activity"/>
    <property type="evidence" value="ECO:0007669"/>
    <property type="project" value="UniProtKB-EC"/>
</dbReference>
<dbReference type="CDD" id="cd03469">
    <property type="entry name" value="Rieske_RO_Alpha_N"/>
    <property type="match status" value="1"/>
</dbReference>
<gene>
    <name evidence="8" type="primary">antA_3</name>
    <name evidence="8" type="ORF">ROA7450_02998</name>
</gene>
<keyword evidence="9" id="KW-1185">Reference proteome</keyword>
<keyword evidence="4 8" id="KW-0560">Oxidoreductase</keyword>
<evidence type="ECO:0000256" key="4">
    <source>
        <dbReference type="ARBA" id="ARBA00023002"/>
    </source>
</evidence>
<evidence type="ECO:0000256" key="6">
    <source>
        <dbReference type="ARBA" id="ARBA00023014"/>
    </source>
</evidence>
<sequence length="392" mass="44341">MQPNMPLSDLLEAVRKNAALPEDQSEATPPQVYTSQEFLELERTRIFNHEWICVGRSDEFQNPGDYRVTTISSDDVVVLRDHDGELRAMSNICRHRMMSLLEGEGTLRGKITCPYHAWTYNLDGQLIGAVHMRDNFDKSTCRLPQFAVEEWLGWVYVNLDPDAEPLAPRLAPLAKLLANYNVASYRTLFRVDEVWDTNWKILFQNFMEPYHLFAVHKDTVEKVLPTQHAHVITGGPGYCLYTQGRNPGVAFEYSEAMSNPNPDLSEDEVNCVPLFGAFPAQMASVSAERTFWMSLMPIETNKVRVFWGVDVHPDAMPDGSEFDARVAELKASFHAINGEDKPVTAAIARNAAALSAQPGRLSPKEQTIWEFQRYLARLLTTGSEAKTFVRKV</sequence>
<dbReference type="AlphaFoldDB" id="A0A1X6ZQA0"/>
<dbReference type="SUPFAM" id="SSF55961">
    <property type="entry name" value="Bet v1-like"/>
    <property type="match status" value="1"/>
</dbReference>
<dbReference type="Proteomes" id="UP000193061">
    <property type="component" value="Unassembled WGS sequence"/>
</dbReference>
<evidence type="ECO:0000256" key="5">
    <source>
        <dbReference type="ARBA" id="ARBA00023004"/>
    </source>
</evidence>
<comment type="cofactor">
    <cofactor evidence="1">
        <name>Fe cation</name>
        <dbReference type="ChEBI" id="CHEBI:24875"/>
    </cofactor>
</comment>
<dbReference type="Pfam" id="PF00848">
    <property type="entry name" value="Ring_hydroxyl_A"/>
    <property type="match status" value="1"/>
</dbReference>
<keyword evidence="2" id="KW-0001">2Fe-2S</keyword>
<dbReference type="InterPro" id="IPR036922">
    <property type="entry name" value="Rieske_2Fe-2S_sf"/>
</dbReference>
<evidence type="ECO:0000256" key="3">
    <source>
        <dbReference type="ARBA" id="ARBA00022723"/>
    </source>
</evidence>
<evidence type="ECO:0000256" key="2">
    <source>
        <dbReference type="ARBA" id="ARBA00022714"/>
    </source>
</evidence>
<keyword evidence="8" id="KW-0223">Dioxygenase</keyword>
<dbReference type="EMBL" id="FWFX01000010">
    <property type="protein sequence ID" value="SLN58107.1"/>
    <property type="molecule type" value="Genomic_DNA"/>
</dbReference>
<dbReference type="PANTHER" id="PTHR43756">
    <property type="entry name" value="CHOLINE MONOOXYGENASE, CHLOROPLASTIC"/>
    <property type="match status" value="1"/>
</dbReference>
<dbReference type="InterPro" id="IPR001663">
    <property type="entry name" value="Rng_hydr_dOase-A"/>
</dbReference>
<dbReference type="Pfam" id="PF00355">
    <property type="entry name" value="Rieske"/>
    <property type="match status" value="1"/>
</dbReference>
<dbReference type="PANTHER" id="PTHR43756:SF5">
    <property type="entry name" value="CHOLINE MONOOXYGENASE, CHLOROPLASTIC"/>
    <property type="match status" value="1"/>
</dbReference>
<accession>A0A1X6ZQA0</accession>
<evidence type="ECO:0000313" key="9">
    <source>
        <dbReference type="Proteomes" id="UP000193061"/>
    </source>
</evidence>
<name>A0A1X6ZQA0_9RHOB</name>